<keyword evidence="2" id="KW-1185">Reference proteome</keyword>
<dbReference type="GO" id="GO:0008237">
    <property type="term" value="F:metallopeptidase activity"/>
    <property type="evidence" value="ECO:0007669"/>
    <property type="project" value="InterPro"/>
</dbReference>
<dbReference type="OrthoDB" id="5119073at2"/>
<evidence type="ECO:0008006" key="3">
    <source>
        <dbReference type="Google" id="ProtNLM"/>
    </source>
</evidence>
<dbReference type="Proteomes" id="UP000307808">
    <property type="component" value="Unassembled WGS sequence"/>
</dbReference>
<sequence length="88" mass="9809">MLLDEFWGPLPQQVVRVSNFYFDAHGDVADRWIVCHEVGHALGLVHRTAAEGCMWNGSGIRSSVDYTPHDRAHLGANWDQEARHIGAG</sequence>
<dbReference type="SUPFAM" id="SSF55486">
    <property type="entry name" value="Metalloproteases ('zincins'), catalytic domain"/>
    <property type="match status" value="1"/>
</dbReference>
<organism evidence="1 2">
    <name type="scientific">Nocardioides jishulii</name>
    <dbReference type="NCBI Taxonomy" id="2575440"/>
    <lineage>
        <taxon>Bacteria</taxon>
        <taxon>Bacillati</taxon>
        <taxon>Actinomycetota</taxon>
        <taxon>Actinomycetes</taxon>
        <taxon>Propionibacteriales</taxon>
        <taxon>Nocardioidaceae</taxon>
        <taxon>Nocardioides</taxon>
    </lineage>
</organism>
<dbReference type="EMBL" id="SZPY01000001">
    <property type="protein sequence ID" value="TKI63945.1"/>
    <property type="molecule type" value="Genomic_DNA"/>
</dbReference>
<dbReference type="AlphaFoldDB" id="A0A4U2YT16"/>
<gene>
    <name evidence="1" type="ORF">FC770_01835</name>
</gene>
<reference evidence="1 2" key="1">
    <citation type="submission" date="2019-04" db="EMBL/GenBank/DDBJ databases">
        <authorList>
            <person name="Dong K."/>
        </authorList>
    </citation>
    <scope>NUCLEOTIDE SEQUENCE [LARGE SCALE GENOMIC DNA]</scope>
    <source>
        <strain evidence="2">dk3543</strain>
    </source>
</reference>
<evidence type="ECO:0000313" key="1">
    <source>
        <dbReference type="EMBL" id="TKI63945.1"/>
    </source>
</evidence>
<dbReference type="InterPro" id="IPR024079">
    <property type="entry name" value="MetalloPept_cat_dom_sf"/>
</dbReference>
<accession>A0A4U2YT16</accession>
<dbReference type="Gene3D" id="3.40.390.10">
    <property type="entry name" value="Collagenase (Catalytic Domain)"/>
    <property type="match status" value="1"/>
</dbReference>
<protein>
    <recommendedName>
        <fullName evidence="3">Matrixin family metalloprotease</fullName>
    </recommendedName>
</protein>
<dbReference type="RefSeq" id="WP_137064409.1">
    <property type="nucleotide sequence ID" value="NZ_CP040748.1"/>
</dbReference>
<name>A0A4U2YT16_9ACTN</name>
<comment type="caution">
    <text evidence="1">The sequence shown here is derived from an EMBL/GenBank/DDBJ whole genome shotgun (WGS) entry which is preliminary data.</text>
</comment>
<proteinExistence type="predicted"/>
<evidence type="ECO:0000313" key="2">
    <source>
        <dbReference type="Proteomes" id="UP000307808"/>
    </source>
</evidence>